<dbReference type="Gene3D" id="3.40.50.720">
    <property type="entry name" value="NAD(P)-binding Rossmann-like Domain"/>
    <property type="match status" value="1"/>
</dbReference>
<evidence type="ECO:0000313" key="3">
    <source>
        <dbReference type="Proteomes" id="UP001527925"/>
    </source>
</evidence>
<dbReference type="Proteomes" id="UP001527925">
    <property type="component" value="Unassembled WGS sequence"/>
</dbReference>
<dbReference type="SUPFAM" id="SSF51735">
    <property type="entry name" value="NAD(P)-binding Rossmann-fold domains"/>
    <property type="match status" value="1"/>
</dbReference>
<keyword evidence="3" id="KW-1185">Reference proteome</keyword>
<dbReference type="Gene3D" id="3.30.360.10">
    <property type="entry name" value="Dihydrodipicolinate Reductase, domain 2"/>
    <property type="match status" value="1"/>
</dbReference>
<reference evidence="2 3" key="1">
    <citation type="submission" date="2023-09" db="EMBL/GenBank/DDBJ databases">
        <title>Pangenome analysis of Batrachochytrium dendrobatidis and related Chytrids.</title>
        <authorList>
            <person name="Yacoub M.N."/>
            <person name="Stajich J.E."/>
            <person name="James T.Y."/>
        </authorList>
    </citation>
    <scope>NUCLEOTIDE SEQUENCE [LARGE SCALE GENOMIC DNA]</scope>
    <source>
        <strain evidence="2 3">JEL0888</strain>
    </source>
</reference>
<dbReference type="EMBL" id="JADGIZ020000001">
    <property type="protein sequence ID" value="KAL2919976.1"/>
    <property type="molecule type" value="Genomic_DNA"/>
</dbReference>
<proteinExistence type="predicted"/>
<organism evidence="2 3">
    <name type="scientific">Polyrhizophydium stewartii</name>
    <dbReference type="NCBI Taxonomy" id="2732419"/>
    <lineage>
        <taxon>Eukaryota</taxon>
        <taxon>Fungi</taxon>
        <taxon>Fungi incertae sedis</taxon>
        <taxon>Chytridiomycota</taxon>
        <taxon>Chytridiomycota incertae sedis</taxon>
        <taxon>Chytridiomycetes</taxon>
        <taxon>Rhizophydiales</taxon>
        <taxon>Rhizophydiales incertae sedis</taxon>
        <taxon>Polyrhizophydium</taxon>
    </lineage>
</organism>
<dbReference type="PANTHER" id="PTHR42840:SF6">
    <property type="entry name" value="BINDING ROSSMANN FOLD OXIDOREDUCTASE, PUTATIVE (AFU_ORTHOLOGUE AFUA_3G11930)-RELATED"/>
    <property type="match status" value="1"/>
</dbReference>
<feature type="domain" description="Gfo/Idh/MocA-like oxidoreductase N-terminal" evidence="1">
    <location>
        <begin position="54"/>
        <end position="167"/>
    </location>
</feature>
<dbReference type="InterPro" id="IPR036291">
    <property type="entry name" value="NAD(P)-bd_dom_sf"/>
</dbReference>
<name>A0ABR4NKC8_9FUNG</name>
<dbReference type="PANTHER" id="PTHR42840">
    <property type="entry name" value="NAD(P)-BINDING ROSSMANN-FOLD SUPERFAMILY PROTEIN-RELATED"/>
    <property type="match status" value="1"/>
</dbReference>
<gene>
    <name evidence="2" type="ORF">HK105_200042</name>
</gene>
<protein>
    <recommendedName>
        <fullName evidence="1">Gfo/Idh/MocA-like oxidoreductase N-terminal domain-containing protein</fullName>
    </recommendedName>
</protein>
<comment type="caution">
    <text evidence="2">The sequence shown here is derived from an EMBL/GenBank/DDBJ whole genome shotgun (WGS) entry which is preliminary data.</text>
</comment>
<dbReference type="SUPFAM" id="SSF55347">
    <property type="entry name" value="Glyceraldehyde-3-phosphate dehydrogenase-like, C-terminal domain"/>
    <property type="match status" value="1"/>
</dbReference>
<evidence type="ECO:0000313" key="2">
    <source>
        <dbReference type="EMBL" id="KAL2919976.1"/>
    </source>
</evidence>
<dbReference type="InterPro" id="IPR000683">
    <property type="entry name" value="Gfo/Idh/MocA-like_OxRdtase_N"/>
</dbReference>
<evidence type="ECO:0000259" key="1">
    <source>
        <dbReference type="Pfam" id="PF01408"/>
    </source>
</evidence>
<accession>A0ABR4NKC8</accession>
<sequence>MSARNDSRLNVLMVGTEYTTGFVHDGASGSDKRIGVVGLVLFDMRRRGKVDKLAMVGTTGRKNAAVREHLRTNIAGVYKDMDVSVDMLPADSVDRAPDAYKAAIDAMSPGDAVTIFTPDDTHFEIALHAIRRGLHVLIAKPAVQTLEHHQTLVREADKHGVLVVVEFHKRFDPIYSDARERIRRLGDFGFFTSYMSQPKAQLHTFRSWAGKSSDISFYLNSHHIDLHAWSLQNVARPVRVTATASTGVATREPYNCVPGTEDTITLLVQWKNLASGNLGTAVYTASWVAPKAEVHSQQRFFYMGHGGEIRVDQAHRGYETATDESGYASVNPLFMRYTPDPLGYYAGQQAYGHRSIEAWAEACLAIKRGEAVAADFEGRLPTIRETAIVTAVLEAGRKSLSLGGAPVDIDESI</sequence>
<dbReference type="Pfam" id="PF01408">
    <property type="entry name" value="GFO_IDH_MocA"/>
    <property type="match status" value="1"/>
</dbReference>